<evidence type="ECO:0000313" key="4">
    <source>
        <dbReference type="Proteomes" id="UP000299290"/>
    </source>
</evidence>
<sequence length="565" mass="62076">MAARSQRPVNVGRLFHWAAERGRPTVMHLDRPFDIAPDAGTRFDVPALAATVEDAASWLHGAGLRHGDRLAIVKENHYDFILLAAAAARLGALPVMIAPIRSTAHIRTLLTRISPKVLVMGTTVLERMTAAGIAPDDPGMTLVAVGADRSGLPRGTLRIDDVRDGSRPPVRFRGLHEPMLVTHTSGTTGVPKLVVHSPATTLAAVPFRIESYRLPLMTSRPVDVVASGISFAHNRNLSWTNGTLFRGPRKMVILSDPALDSVARMLAAHPPTSLEACPNVFQYWEELADTRPELFAGVRRYISTFDAVHPRTVRKFLGASRARLPLWAWGVGQSEIAGIAAGVATRSMVRPDRPRAHDATNVGFPPLVRVKVVDPETGRKRPRGKAGLLMVRTKSRCLTYLGEDDRHRAKDRGRWWNTGDLGEYAGYGRIRLIDREVDMIPGMSCIELESTLLDRLDRASEVIVLGVPGQLPIPVLCMRDDALDPQEWDRACRGLPELDKPRLVPWDEMPRTATWKVRRGSCANSYWAPATPMAPGSGPDPRHTTPHHATPRNSNETTVSTVNEG</sequence>
<evidence type="ECO:0000259" key="2">
    <source>
        <dbReference type="Pfam" id="PF00501"/>
    </source>
</evidence>
<dbReference type="Gene3D" id="3.40.50.12780">
    <property type="entry name" value="N-terminal domain of ligase-like"/>
    <property type="match status" value="1"/>
</dbReference>
<dbReference type="SUPFAM" id="SSF56801">
    <property type="entry name" value="Acetyl-CoA synthetase-like"/>
    <property type="match status" value="1"/>
</dbReference>
<dbReference type="InterPro" id="IPR000873">
    <property type="entry name" value="AMP-dep_synth/lig_dom"/>
</dbReference>
<proteinExistence type="predicted"/>
<dbReference type="GO" id="GO:0016874">
    <property type="term" value="F:ligase activity"/>
    <property type="evidence" value="ECO:0007669"/>
    <property type="project" value="UniProtKB-KW"/>
</dbReference>
<dbReference type="AlphaFoldDB" id="A0A4D4K3I9"/>
<feature type="compositionally biased region" description="Polar residues" evidence="1">
    <location>
        <begin position="551"/>
        <end position="565"/>
    </location>
</feature>
<dbReference type="PROSITE" id="PS00455">
    <property type="entry name" value="AMP_BINDING"/>
    <property type="match status" value="1"/>
</dbReference>
<keyword evidence="3" id="KW-0436">Ligase</keyword>
<name>A0A4D4K3I9_9ACTN</name>
<dbReference type="Pfam" id="PF00501">
    <property type="entry name" value="AMP-binding"/>
    <property type="match status" value="1"/>
</dbReference>
<dbReference type="InterPro" id="IPR042099">
    <property type="entry name" value="ANL_N_sf"/>
</dbReference>
<protein>
    <submittedName>
        <fullName evidence="3">Putative fatty-acid-CoA ligase FadD</fullName>
    </submittedName>
</protein>
<dbReference type="EMBL" id="BJHV01000001">
    <property type="protein sequence ID" value="GDY41640.1"/>
    <property type="molecule type" value="Genomic_DNA"/>
</dbReference>
<dbReference type="InterPro" id="IPR020845">
    <property type="entry name" value="AMP-binding_CS"/>
</dbReference>
<feature type="domain" description="AMP-dependent synthetase/ligase" evidence="2">
    <location>
        <begin position="39"/>
        <end position="400"/>
    </location>
</feature>
<evidence type="ECO:0000313" key="3">
    <source>
        <dbReference type="EMBL" id="GDY41640.1"/>
    </source>
</evidence>
<gene>
    <name evidence="3" type="ORF">SANT12839_025220</name>
</gene>
<dbReference type="Proteomes" id="UP000299290">
    <property type="component" value="Unassembled WGS sequence"/>
</dbReference>
<evidence type="ECO:0000256" key="1">
    <source>
        <dbReference type="SAM" id="MobiDB-lite"/>
    </source>
</evidence>
<organism evidence="3 4">
    <name type="scientific">Streptomyces antimycoticus</name>
    <dbReference type="NCBI Taxonomy" id="68175"/>
    <lineage>
        <taxon>Bacteria</taxon>
        <taxon>Bacillati</taxon>
        <taxon>Actinomycetota</taxon>
        <taxon>Actinomycetes</taxon>
        <taxon>Kitasatosporales</taxon>
        <taxon>Streptomycetaceae</taxon>
        <taxon>Streptomyces</taxon>
        <taxon>Streptomyces violaceusniger group</taxon>
    </lineage>
</organism>
<reference evidence="3 4" key="1">
    <citation type="journal article" date="2020" name="Int. J. Syst. Evol. Microbiol.">
        <title>Reclassification of Streptomyces castelarensis and Streptomyces sporoclivatus as later heterotypic synonyms of Streptomyces antimycoticus.</title>
        <authorList>
            <person name="Komaki H."/>
            <person name="Tamura T."/>
        </authorList>
    </citation>
    <scope>NUCLEOTIDE SEQUENCE [LARGE SCALE GENOMIC DNA]</scope>
    <source>
        <strain evidence="3 4">NBRC 12839</strain>
    </source>
</reference>
<keyword evidence="4" id="KW-1185">Reference proteome</keyword>
<dbReference type="PANTHER" id="PTHR24096">
    <property type="entry name" value="LONG-CHAIN-FATTY-ACID--COA LIGASE"/>
    <property type="match status" value="1"/>
</dbReference>
<comment type="caution">
    <text evidence="3">The sequence shown here is derived from an EMBL/GenBank/DDBJ whole genome shotgun (WGS) entry which is preliminary data.</text>
</comment>
<feature type="region of interest" description="Disordered" evidence="1">
    <location>
        <begin position="528"/>
        <end position="565"/>
    </location>
</feature>
<accession>A0A4D4K3I9</accession>
<dbReference type="RefSeq" id="WP_137965109.1">
    <property type="nucleotide sequence ID" value="NZ_BJHV01000001.1"/>
</dbReference>